<evidence type="ECO:0000313" key="3">
    <source>
        <dbReference type="Proteomes" id="UP000739538"/>
    </source>
</evidence>
<protein>
    <submittedName>
        <fullName evidence="2">Uncharacterized protein</fullName>
    </submittedName>
</protein>
<reference evidence="2" key="1">
    <citation type="submission" date="2020-04" db="EMBL/GenBank/DDBJ databases">
        <authorList>
            <person name="Zhang T."/>
        </authorList>
    </citation>
    <scope>NUCLEOTIDE SEQUENCE</scope>
    <source>
        <strain evidence="2">HKST-UBA02</strain>
    </source>
</reference>
<sequence length="655" mass="71255">MPRSLAGTLVVPARSFCTLALLGSSLLLPLHAAMAAYEENVANDDSFGEENRIDPVAVRLGDGNYVTFWADNGRGHTDILARPFDSSFSPAGNVYRVNTDEGLFSHRELSVGPIGGGHFFLVWEDERHGETNRAIYAREFDGNDGAPLSADFRVDGTLGFGSDLVPRVHTSPDGESLVVWVGRINQRNQIVGRRIAADGTLGEDFIVAPEITRPMYSPAVTRTPAGSWLVAWHQEDENRDNNIYYRLLAADGTPVGTPTRGDTDLILGALQLEPEAALIGDRILLVWNDGRQGTADLWGRWIGLDGVPDGTDFLVRGTTDLASDQSPRIHLVADGSYAISWFGGIDDRQRAMVQYYDTDGERIVADRVIHDLTSGVLQRSPSVVPTGDGGWWELWSDDRTGPWSCMAQRFDPGSGTTGSEFAIFSEPHSASQLYSDVSLFPNGEAVIAWADFQSGYLEIRARFVDAQGNPTGSSFRVGSSPVNADLTTLDAYLTVEDYAPRVAAGPTGFVVTWAINQEGGRLNYWAQYYDRSGTPIGDNFLIAPNERTRPQFAAVPVMLPNGGFAVALQIQTPRGQGSDSDVVLQLFQDDGLPIEPRTDVADQNALSANQIAPSIAVSPFGTLMVTWSDDRAEGWDVMSQRFTESGQKVGVNENE</sequence>
<dbReference type="AlphaFoldDB" id="A0A956SCX8"/>
<dbReference type="Proteomes" id="UP000739538">
    <property type="component" value="Unassembled WGS sequence"/>
</dbReference>
<evidence type="ECO:0000256" key="1">
    <source>
        <dbReference type="SAM" id="SignalP"/>
    </source>
</evidence>
<proteinExistence type="predicted"/>
<accession>A0A956SCX8</accession>
<name>A0A956SCX8_UNCEI</name>
<comment type="caution">
    <text evidence="2">The sequence shown here is derived from an EMBL/GenBank/DDBJ whole genome shotgun (WGS) entry which is preliminary data.</text>
</comment>
<dbReference type="EMBL" id="JAGQHS010000038">
    <property type="protein sequence ID" value="MCA9755977.1"/>
    <property type="molecule type" value="Genomic_DNA"/>
</dbReference>
<evidence type="ECO:0000313" key="2">
    <source>
        <dbReference type="EMBL" id="MCA9755977.1"/>
    </source>
</evidence>
<feature type="signal peptide" evidence="1">
    <location>
        <begin position="1"/>
        <end position="35"/>
    </location>
</feature>
<feature type="non-terminal residue" evidence="2">
    <location>
        <position position="655"/>
    </location>
</feature>
<keyword evidence="1" id="KW-0732">Signal</keyword>
<gene>
    <name evidence="2" type="ORF">KDA27_09260</name>
</gene>
<reference evidence="2" key="2">
    <citation type="journal article" date="2021" name="Microbiome">
        <title>Successional dynamics and alternative stable states in a saline activated sludge microbial community over 9 years.</title>
        <authorList>
            <person name="Wang Y."/>
            <person name="Ye J."/>
            <person name="Ju F."/>
            <person name="Liu L."/>
            <person name="Boyd J.A."/>
            <person name="Deng Y."/>
            <person name="Parks D.H."/>
            <person name="Jiang X."/>
            <person name="Yin X."/>
            <person name="Woodcroft B.J."/>
            <person name="Tyson G.W."/>
            <person name="Hugenholtz P."/>
            <person name="Polz M.F."/>
            <person name="Zhang T."/>
        </authorList>
    </citation>
    <scope>NUCLEOTIDE SEQUENCE</scope>
    <source>
        <strain evidence="2">HKST-UBA02</strain>
    </source>
</reference>
<organism evidence="2 3">
    <name type="scientific">Eiseniibacteriota bacterium</name>
    <dbReference type="NCBI Taxonomy" id="2212470"/>
    <lineage>
        <taxon>Bacteria</taxon>
        <taxon>Candidatus Eiseniibacteriota</taxon>
    </lineage>
</organism>
<feature type="chain" id="PRO_5038074288" evidence="1">
    <location>
        <begin position="36"/>
        <end position="655"/>
    </location>
</feature>